<proteinExistence type="predicted"/>
<accession>A0A2M9YQ21</accession>
<dbReference type="EMBL" id="NPDV01000006">
    <property type="protein sequence ID" value="PJZ53590.1"/>
    <property type="molecule type" value="Genomic_DNA"/>
</dbReference>
<dbReference type="Proteomes" id="UP000232188">
    <property type="component" value="Unassembled WGS sequence"/>
</dbReference>
<dbReference type="AlphaFoldDB" id="A0A2M9YQ21"/>
<gene>
    <name evidence="2" type="ORF">CH376_13450</name>
    <name evidence="1" type="ORF">CH380_08305</name>
</gene>
<evidence type="ECO:0000313" key="3">
    <source>
        <dbReference type="Proteomes" id="UP000232149"/>
    </source>
</evidence>
<dbReference type="Proteomes" id="UP000232149">
    <property type="component" value="Unassembled WGS sequence"/>
</dbReference>
<dbReference type="EMBL" id="NPDU01000033">
    <property type="protein sequence ID" value="PJZ61398.1"/>
    <property type="molecule type" value="Genomic_DNA"/>
</dbReference>
<reference evidence="3 4" key="1">
    <citation type="submission" date="2017-07" db="EMBL/GenBank/DDBJ databases">
        <title>Leptospira spp. isolated from tropical soils.</title>
        <authorList>
            <person name="Thibeaux R."/>
            <person name="Iraola G."/>
            <person name="Ferres I."/>
            <person name="Bierque E."/>
            <person name="Girault D."/>
            <person name="Soupe-Gilbert M.-E."/>
            <person name="Picardeau M."/>
            <person name="Goarant C."/>
        </authorList>
    </citation>
    <scope>NUCLEOTIDE SEQUENCE [LARGE SCALE GENOMIC DNA]</scope>
    <source>
        <strain evidence="1 4">FH2-B-C1</strain>
        <strain evidence="2 3">FH2-B-D1</strain>
    </source>
</reference>
<protein>
    <submittedName>
        <fullName evidence="1">Uncharacterized protein</fullName>
    </submittedName>
</protein>
<sequence>MGSFFKRRVKLINSRIPSKQNEFIRNFLFLFSRSILIPQLDSQTHLRIGFKKTIGAATEEENDNTNPKKNIRKKILILFCA</sequence>
<evidence type="ECO:0000313" key="1">
    <source>
        <dbReference type="EMBL" id="PJZ53590.1"/>
    </source>
</evidence>
<organism evidence="1 4">
    <name type="scientific">Leptospira adleri</name>
    <dbReference type="NCBI Taxonomy" id="2023186"/>
    <lineage>
        <taxon>Bacteria</taxon>
        <taxon>Pseudomonadati</taxon>
        <taxon>Spirochaetota</taxon>
        <taxon>Spirochaetia</taxon>
        <taxon>Leptospirales</taxon>
        <taxon>Leptospiraceae</taxon>
        <taxon>Leptospira</taxon>
    </lineage>
</organism>
<evidence type="ECO:0000313" key="2">
    <source>
        <dbReference type="EMBL" id="PJZ61398.1"/>
    </source>
</evidence>
<comment type="caution">
    <text evidence="1">The sequence shown here is derived from an EMBL/GenBank/DDBJ whole genome shotgun (WGS) entry which is preliminary data.</text>
</comment>
<name>A0A2M9YQ21_9LEPT</name>
<keyword evidence="3" id="KW-1185">Reference proteome</keyword>
<evidence type="ECO:0000313" key="4">
    <source>
        <dbReference type="Proteomes" id="UP000232188"/>
    </source>
</evidence>